<keyword evidence="1" id="KW-0472">Membrane</keyword>
<evidence type="ECO:0000313" key="3">
    <source>
        <dbReference type="Proteomes" id="UP001474181"/>
    </source>
</evidence>
<evidence type="ECO:0000256" key="1">
    <source>
        <dbReference type="SAM" id="Phobius"/>
    </source>
</evidence>
<dbReference type="Proteomes" id="UP001474181">
    <property type="component" value="Unassembled WGS sequence"/>
</dbReference>
<feature type="transmembrane region" description="Helical" evidence="1">
    <location>
        <begin position="120"/>
        <end position="138"/>
    </location>
</feature>
<reference evidence="2 3" key="1">
    <citation type="submission" date="2024-06" db="EMBL/GenBank/DDBJ databases">
        <title>The Natural Products Discovery Center: Release of the First 8490 Sequenced Strains for Exploring Actinobacteria Biosynthetic Diversity.</title>
        <authorList>
            <person name="Kalkreuter E."/>
            <person name="Kautsar S.A."/>
            <person name="Yang D."/>
            <person name="Bader C.D."/>
            <person name="Teijaro C.N."/>
            <person name="Fluegel L."/>
            <person name="Davis C.M."/>
            <person name="Simpson J.R."/>
            <person name="Lauterbach L."/>
            <person name="Steele A.D."/>
            <person name="Gui C."/>
            <person name="Meng S."/>
            <person name="Li G."/>
            <person name="Viehrig K."/>
            <person name="Ye F."/>
            <person name="Su P."/>
            <person name="Kiefer A.F."/>
            <person name="Nichols A."/>
            <person name="Cepeda A.J."/>
            <person name="Yan W."/>
            <person name="Fan B."/>
            <person name="Jiang Y."/>
            <person name="Adhikari A."/>
            <person name="Zheng C.-J."/>
            <person name="Schuster L."/>
            <person name="Cowan T.M."/>
            <person name="Smanski M.J."/>
            <person name="Chevrette M.G."/>
            <person name="De Carvalho L.P.S."/>
            <person name="Shen B."/>
        </authorList>
    </citation>
    <scope>NUCLEOTIDE SEQUENCE [LARGE SCALE GENOMIC DNA]</scope>
    <source>
        <strain evidence="2 3">NPDC000234</strain>
    </source>
</reference>
<dbReference type="RefSeq" id="WP_350782077.1">
    <property type="nucleotide sequence ID" value="NZ_JBEPEK010000114.1"/>
</dbReference>
<feature type="transmembrane region" description="Helical" evidence="1">
    <location>
        <begin position="93"/>
        <end position="114"/>
    </location>
</feature>
<feature type="transmembrane region" description="Helical" evidence="1">
    <location>
        <begin position="63"/>
        <end position="81"/>
    </location>
</feature>
<gene>
    <name evidence="2" type="ORF">ABT404_17945</name>
</gene>
<keyword evidence="1" id="KW-1133">Transmembrane helix</keyword>
<keyword evidence="3" id="KW-1185">Reference proteome</keyword>
<organism evidence="2 3">
    <name type="scientific">Streptomyces hyaluromycini</name>
    <dbReference type="NCBI Taxonomy" id="1377993"/>
    <lineage>
        <taxon>Bacteria</taxon>
        <taxon>Bacillati</taxon>
        <taxon>Actinomycetota</taxon>
        <taxon>Actinomycetes</taxon>
        <taxon>Kitasatosporales</taxon>
        <taxon>Streptomycetaceae</taxon>
        <taxon>Streptomyces</taxon>
    </lineage>
</organism>
<protein>
    <recommendedName>
        <fullName evidence="4">DUF2231 domain-containing protein</fullName>
    </recommendedName>
</protein>
<feature type="transmembrane region" description="Helical" evidence="1">
    <location>
        <begin position="31"/>
        <end position="51"/>
    </location>
</feature>
<comment type="caution">
    <text evidence="2">The sequence shown here is derived from an EMBL/GenBank/DDBJ whole genome shotgun (WGS) entry which is preliminary data.</text>
</comment>
<accession>A0ABV1WX30</accession>
<name>A0ABV1WX30_9ACTN</name>
<proteinExistence type="predicted"/>
<evidence type="ECO:0000313" key="2">
    <source>
        <dbReference type="EMBL" id="MER7181333.1"/>
    </source>
</evidence>
<sequence length="141" mass="15063">MPSVDDAFDGSYGPEGPRHLVKKPLSEKGRITLKLCIWAAFGGLGGIMALIKYHEAMKGGTLYYVAIAVAAAAVGDLVYTDRVRPGRISDGKYTSALWINFATLVAALVLATGSSLEYQWLIYLLSILAGLYGAYLGAKSE</sequence>
<evidence type="ECO:0008006" key="4">
    <source>
        <dbReference type="Google" id="ProtNLM"/>
    </source>
</evidence>
<keyword evidence="1" id="KW-0812">Transmembrane</keyword>
<dbReference type="EMBL" id="JBEPEK010000114">
    <property type="protein sequence ID" value="MER7181333.1"/>
    <property type="molecule type" value="Genomic_DNA"/>
</dbReference>